<evidence type="ECO:0000313" key="5">
    <source>
        <dbReference type="EMBL" id="MBE3638408.1"/>
    </source>
</evidence>
<dbReference type="InterPro" id="IPR000595">
    <property type="entry name" value="cNMP-bd_dom"/>
</dbReference>
<dbReference type="Pfam" id="PF13545">
    <property type="entry name" value="HTH_Crp_2"/>
    <property type="match status" value="1"/>
</dbReference>
<feature type="domain" description="HTH crp-type" evidence="4">
    <location>
        <begin position="149"/>
        <end position="223"/>
    </location>
</feature>
<evidence type="ECO:0000256" key="1">
    <source>
        <dbReference type="ARBA" id="ARBA00023015"/>
    </source>
</evidence>
<keyword evidence="6" id="KW-1185">Reference proteome</keyword>
<dbReference type="AlphaFoldDB" id="A0A8J6YZ12"/>
<keyword evidence="3" id="KW-0804">Transcription</keyword>
<sequence length="243" mass="27180">MPVNCRNCPIRRRDCFLPMSDSEIEAMGRFKSGELTVGPRSSILMEGSNSPQLFTVLEGQGLRYKVLENGRRQVISFVFPGDFLGLQAGVMSEMKHSVESATSMRLCVFERANLWSFFRDHPERAFDLTWLAAVEEHFLGEKVLSLGQRSATERIAWAFLRVWERLGALGLRTNGAVPFPHRQQDLADALGLSLVHTNKTLARLRQLQVAGWSDGWLSVFDPGTLADLALADPGEAVPRRPLL</sequence>
<dbReference type="InterPro" id="IPR018490">
    <property type="entry name" value="cNMP-bd_dom_sf"/>
</dbReference>
<dbReference type="SUPFAM" id="SSF46785">
    <property type="entry name" value="Winged helix' DNA-binding domain"/>
    <property type="match status" value="1"/>
</dbReference>
<accession>A0A8J6YZ12</accession>
<dbReference type="GO" id="GO:0003677">
    <property type="term" value="F:DNA binding"/>
    <property type="evidence" value="ECO:0007669"/>
    <property type="project" value="UniProtKB-KW"/>
</dbReference>
<dbReference type="Gene3D" id="1.10.10.10">
    <property type="entry name" value="Winged helix-like DNA-binding domain superfamily/Winged helix DNA-binding domain"/>
    <property type="match status" value="1"/>
</dbReference>
<evidence type="ECO:0000256" key="2">
    <source>
        <dbReference type="ARBA" id="ARBA00023125"/>
    </source>
</evidence>
<dbReference type="InterPro" id="IPR012318">
    <property type="entry name" value="HTH_CRP"/>
</dbReference>
<evidence type="ECO:0000259" key="4">
    <source>
        <dbReference type="PROSITE" id="PS51063"/>
    </source>
</evidence>
<dbReference type="InterPro" id="IPR036388">
    <property type="entry name" value="WH-like_DNA-bd_sf"/>
</dbReference>
<proteinExistence type="predicted"/>
<keyword evidence="1" id="KW-0805">Transcription regulation</keyword>
<dbReference type="InterPro" id="IPR014710">
    <property type="entry name" value="RmlC-like_jellyroll"/>
</dbReference>
<dbReference type="Pfam" id="PF00027">
    <property type="entry name" value="cNMP_binding"/>
    <property type="match status" value="1"/>
</dbReference>
<comment type="caution">
    <text evidence="5">The sequence shown here is derived from an EMBL/GenBank/DDBJ whole genome shotgun (WGS) entry which is preliminary data.</text>
</comment>
<dbReference type="Gene3D" id="2.60.120.10">
    <property type="entry name" value="Jelly Rolls"/>
    <property type="match status" value="1"/>
</dbReference>
<dbReference type="RefSeq" id="WP_193181982.1">
    <property type="nucleotide sequence ID" value="NZ_JACVXA010000022.1"/>
</dbReference>
<organism evidence="5 6">
    <name type="scientific">Mangrovicoccus algicola</name>
    <dbReference type="NCBI Taxonomy" id="2771008"/>
    <lineage>
        <taxon>Bacteria</taxon>
        <taxon>Pseudomonadati</taxon>
        <taxon>Pseudomonadota</taxon>
        <taxon>Alphaproteobacteria</taxon>
        <taxon>Rhodobacterales</taxon>
        <taxon>Paracoccaceae</taxon>
        <taxon>Mangrovicoccus</taxon>
    </lineage>
</organism>
<dbReference type="EMBL" id="JACVXA010000022">
    <property type="protein sequence ID" value="MBE3638408.1"/>
    <property type="molecule type" value="Genomic_DNA"/>
</dbReference>
<dbReference type="Proteomes" id="UP000609121">
    <property type="component" value="Unassembled WGS sequence"/>
</dbReference>
<dbReference type="InterPro" id="IPR036390">
    <property type="entry name" value="WH_DNA-bd_sf"/>
</dbReference>
<protein>
    <submittedName>
        <fullName evidence="5">Crp/Fnr family transcriptional regulator</fullName>
    </submittedName>
</protein>
<name>A0A8J6YZ12_9RHOB</name>
<evidence type="ECO:0000256" key="3">
    <source>
        <dbReference type="ARBA" id="ARBA00023163"/>
    </source>
</evidence>
<dbReference type="CDD" id="cd00038">
    <property type="entry name" value="CAP_ED"/>
    <property type="match status" value="1"/>
</dbReference>
<evidence type="ECO:0000313" key="6">
    <source>
        <dbReference type="Proteomes" id="UP000609121"/>
    </source>
</evidence>
<gene>
    <name evidence="5" type="ORF">ICN82_09365</name>
</gene>
<dbReference type="PROSITE" id="PS51063">
    <property type="entry name" value="HTH_CRP_2"/>
    <property type="match status" value="1"/>
</dbReference>
<dbReference type="GO" id="GO:0006355">
    <property type="term" value="P:regulation of DNA-templated transcription"/>
    <property type="evidence" value="ECO:0007669"/>
    <property type="project" value="InterPro"/>
</dbReference>
<reference evidence="5" key="1">
    <citation type="submission" date="2020-09" db="EMBL/GenBank/DDBJ databases">
        <title>A novel bacterium of genus Mangrovicoccus, isolated from South China Sea.</title>
        <authorList>
            <person name="Huang H."/>
            <person name="Mo K."/>
            <person name="Hu Y."/>
        </authorList>
    </citation>
    <scope>NUCLEOTIDE SEQUENCE</scope>
    <source>
        <strain evidence="5">HB182678</strain>
    </source>
</reference>
<keyword evidence="2" id="KW-0238">DNA-binding</keyword>
<dbReference type="SUPFAM" id="SSF51206">
    <property type="entry name" value="cAMP-binding domain-like"/>
    <property type="match status" value="1"/>
</dbReference>